<sequence>MISTCPDCGAAGIPLIFGLPVPAARQAAESGDLALGGCAMPTRPPHWQCPSGHRWPDDDEAAWDRRLLTVLEAHGYRA</sequence>
<dbReference type="STRING" id="1869.MB27_25520"/>
<reference evidence="1 2" key="1">
    <citation type="submission" date="2014-10" db="EMBL/GenBank/DDBJ databases">
        <title>Draft genome sequence of Actinoplanes utahensis NRRL 12052.</title>
        <authorList>
            <person name="Velasco-Bucheli B."/>
            <person name="del Cerro C."/>
            <person name="Hormigo D."/>
            <person name="Garcia J.L."/>
            <person name="Acebal C."/>
            <person name="Arroyo M."/>
            <person name="de la Mata I."/>
        </authorList>
    </citation>
    <scope>NUCLEOTIDE SEQUENCE [LARGE SCALE GENOMIC DNA]</scope>
    <source>
        <strain evidence="1 2">NRRL 12052</strain>
    </source>
</reference>
<protein>
    <submittedName>
        <fullName evidence="1">Uncharacterized protein</fullName>
    </submittedName>
</protein>
<accession>A0A0A6X4F2</accession>
<name>A0A0A6X4F2_ACTUT</name>
<dbReference type="RefSeq" id="WP_043528407.1">
    <property type="nucleotide sequence ID" value="NZ_BAABKU010000033.1"/>
</dbReference>
<keyword evidence="2" id="KW-1185">Reference proteome</keyword>
<evidence type="ECO:0000313" key="2">
    <source>
        <dbReference type="Proteomes" id="UP000054537"/>
    </source>
</evidence>
<dbReference type="OrthoDB" id="3297015at2"/>
<dbReference type="AlphaFoldDB" id="A0A0A6X4F2"/>
<evidence type="ECO:0000313" key="1">
    <source>
        <dbReference type="EMBL" id="KHD74987.1"/>
    </source>
</evidence>
<dbReference type="Proteomes" id="UP000054537">
    <property type="component" value="Unassembled WGS sequence"/>
</dbReference>
<dbReference type="EMBL" id="JRTT01000033">
    <property type="protein sequence ID" value="KHD74987.1"/>
    <property type="molecule type" value="Genomic_DNA"/>
</dbReference>
<gene>
    <name evidence="1" type="ORF">MB27_25520</name>
</gene>
<organism evidence="1 2">
    <name type="scientific">Actinoplanes utahensis</name>
    <dbReference type="NCBI Taxonomy" id="1869"/>
    <lineage>
        <taxon>Bacteria</taxon>
        <taxon>Bacillati</taxon>
        <taxon>Actinomycetota</taxon>
        <taxon>Actinomycetes</taxon>
        <taxon>Micromonosporales</taxon>
        <taxon>Micromonosporaceae</taxon>
        <taxon>Actinoplanes</taxon>
    </lineage>
</organism>
<proteinExistence type="predicted"/>
<comment type="caution">
    <text evidence="1">The sequence shown here is derived from an EMBL/GenBank/DDBJ whole genome shotgun (WGS) entry which is preliminary data.</text>
</comment>